<keyword evidence="1" id="KW-0812">Transmembrane</keyword>
<evidence type="ECO:0000256" key="1">
    <source>
        <dbReference type="SAM" id="Phobius"/>
    </source>
</evidence>
<dbReference type="InterPro" id="IPR014911">
    <property type="entry name" value="PilS_N"/>
</dbReference>
<reference evidence="4" key="1">
    <citation type="journal article" date="2015" name="Genome Announc.">
        <title>Complete Genome Sequence of Herbaspirillum hiltneri N3 (DSM 17495), Isolated from Surface-Sterilized Wheat Roots.</title>
        <authorList>
            <person name="Guizelini D."/>
            <person name="Saizaki P.M."/>
            <person name="Coimbra N.A."/>
            <person name="Weiss V.A."/>
            <person name="Faoro H."/>
            <person name="Sfeir M.Z."/>
            <person name="Baura V.A."/>
            <person name="Monteiro R.A."/>
            <person name="Chubatsu L.S."/>
            <person name="Souza E.M."/>
            <person name="Cruz L.M."/>
            <person name="Pedrosa F.O."/>
            <person name="Raittz R.T."/>
            <person name="Marchaukoski J.N."/>
            <person name="Steffens M.B."/>
        </authorList>
    </citation>
    <scope>NUCLEOTIDE SEQUENCE [LARGE SCALE GENOMIC DNA]</scope>
    <source>
        <strain evidence="4">N3</strain>
    </source>
</reference>
<dbReference type="EMBL" id="CP011409">
    <property type="protein sequence ID" value="AKZ62899.1"/>
    <property type="molecule type" value="Genomic_DNA"/>
</dbReference>
<dbReference type="Pfam" id="PF08805">
    <property type="entry name" value="PilS"/>
    <property type="match status" value="1"/>
</dbReference>
<keyword evidence="4" id="KW-1185">Reference proteome</keyword>
<name>A0ABN4HWB7_9BURK</name>
<keyword evidence="1" id="KW-0472">Membrane</keyword>
<sequence length="186" mass="18934">MKRIPALSLKNSPLRNDSKLARQRGASLLEGIAYLGIAALVVLGAVSLLTGAFSSAKSNQANEEVIALRTAIRKLYIGQVYPADIMPGLVAANAVPGTLIKAADGTVTNSWGGAVTASADSSSNGFNLVYQAVPQDVCVNMLSGANGWVSIAGTTTITTFPVTTSAATGTCTVTTNAGNTLTFKGV</sequence>
<accession>A0ABN4HWB7</accession>
<dbReference type="Gene3D" id="3.30.1690.10">
    <property type="entry name" value="TcpA-like pilin"/>
    <property type="match status" value="1"/>
</dbReference>
<organism evidence="3 4">
    <name type="scientific">Herbaspirillum hiltneri N3</name>
    <dbReference type="NCBI Taxonomy" id="1262470"/>
    <lineage>
        <taxon>Bacteria</taxon>
        <taxon>Pseudomonadati</taxon>
        <taxon>Pseudomonadota</taxon>
        <taxon>Betaproteobacteria</taxon>
        <taxon>Burkholderiales</taxon>
        <taxon>Oxalobacteraceae</taxon>
        <taxon>Herbaspirillum</taxon>
    </lineage>
</organism>
<evidence type="ECO:0000313" key="3">
    <source>
        <dbReference type="EMBL" id="AKZ62899.1"/>
    </source>
</evidence>
<feature type="domain" description="Type 4 secretion system PilS N-terminal" evidence="2">
    <location>
        <begin position="57"/>
        <end position="183"/>
    </location>
</feature>
<dbReference type="Proteomes" id="UP000063429">
    <property type="component" value="Chromosome"/>
</dbReference>
<evidence type="ECO:0000259" key="2">
    <source>
        <dbReference type="Pfam" id="PF08805"/>
    </source>
</evidence>
<dbReference type="InterPro" id="IPR045584">
    <property type="entry name" value="Pilin-like"/>
</dbReference>
<protein>
    <submittedName>
        <fullName evidence="3">Pilus assembly protein</fullName>
    </submittedName>
</protein>
<dbReference type="SUPFAM" id="SSF54523">
    <property type="entry name" value="Pili subunits"/>
    <property type="match status" value="1"/>
</dbReference>
<gene>
    <name evidence="3" type="ORF">F506_09610</name>
</gene>
<dbReference type="RefSeq" id="WP_053196950.1">
    <property type="nucleotide sequence ID" value="NZ_CP011409.1"/>
</dbReference>
<evidence type="ECO:0000313" key="4">
    <source>
        <dbReference type="Proteomes" id="UP000063429"/>
    </source>
</evidence>
<feature type="transmembrane region" description="Helical" evidence="1">
    <location>
        <begin position="32"/>
        <end position="53"/>
    </location>
</feature>
<keyword evidence="1" id="KW-1133">Transmembrane helix</keyword>
<proteinExistence type="predicted"/>